<dbReference type="AlphaFoldDB" id="A0A380AR57"/>
<gene>
    <name evidence="1" type="ORF">NCTC10736_02813</name>
</gene>
<protein>
    <submittedName>
        <fullName evidence="1">Uncharacterized protein</fullName>
    </submittedName>
</protein>
<dbReference type="Proteomes" id="UP000255061">
    <property type="component" value="Unassembled WGS sequence"/>
</dbReference>
<organism evidence="1 2">
    <name type="scientific">Shewanella morhuae</name>
    <dbReference type="NCBI Taxonomy" id="365591"/>
    <lineage>
        <taxon>Bacteria</taxon>
        <taxon>Pseudomonadati</taxon>
        <taxon>Pseudomonadota</taxon>
        <taxon>Gammaproteobacteria</taxon>
        <taxon>Alteromonadales</taxon>
        <taxon>Shewanellaceae</taxon>
        <taxon>Shewanella</taxon>
    </lineage>
</organism>
<evidence type="ECO:0000313" key="1">
    <source>
        <dbReference type="EMBL" id="SUI85919.1"/>
    </source>
</evidence>
<evidence type="ECO:0000313" key="2">
    <source>
        <dbReference type="Proteomes" id="UP000255061"/>
    </source>
</evidence>
<proteinExistence type="predicted"/>
<reference evidence="1 2" key="1">
    <citation type="submission" date="2018-06" db="EMBL/GenBank/DDBJ databases">
        <authorList>
            <consortium name="Pathogen Informatics"/>
            <person name="Doyle S."/>
        </authorList>
    </citation>
    <scope>NUCLEOTIDE SEQUENCE [LARGE SCALE GENOMIC DNA]</scope>
    <source>
        <strain evidence="1 2">NCTC10736</strain>
    </source>
</reference>
<accession>A0A380AR57</accession>
<sequence>MLCLPPVTQLDFIVQQRYVSTKETRYGVFI</sequence>
<name>A0A380AR57_9GAMM</name>
<dbReference type="EMBL" id="UGYV01000001">
    <property type="protein sequence ID" value="SUI85919.1"/>
    <property type="molecule type" value="Genomic_DNA"/>
</dbReference>